<dbReference type="InterPro" id="IPR010089">
    <property type="entry name" value="Flavoprotein_WrbA-like"/>
</dbReference>
<evidence type="ECO:0000259" key="2">
    <source>
        <dbReference type="PROSITE" id="PS50902"/>
    </source>
</evidence>
<organism evidence="3 4">
    <name type="scientific">Candidatus Brocadia fulgida</name>
    <dbReference type="NCBI Taxonomy" id="380242"/>
    <lineage>
        <taxon>Bacteria</taxon>
        <taxon>Pseudomonadati</taxon>
        <taxon>Planctomycetota</taxon>
        <taxon>Candidatus Brocadiia</taxon>
        <taxon>Candidatus Brocadiales</taxon>
        <taxon>Candidatus Brocadiaceae</taxon>
        <taxon>Candidatus Brocadia</taxon>
    </lineage>
</organism>
<dbReference type="GO" id="GO:0010181">
    <property type="term" value="F:FMN binding"/>
    <property type="evidence" value="ECO:0007669"/>
    <property type="project" value="InterPro"/>
</dbReference>
<sequence>MQVLIVYYSTYGNVYKMAKLVAEGVQEVKGATPLIRRVPELIPSSVIESREDMKAGREMQKDVPLVTLDDFKAASAIAFGTPTRFGNVSAQLKNQIDQLTSLWFTGELESKPASIFVSTASLHGGQETTILTLMGPLLHLGMILVGVPYSVKELFSTQGGGSPYGPGHIAGLDNKREIDPQEALICRALGRRLAEIGLRLQKKQ</sequence>
<dbReference type="GO" id="GO:0016020">
    <property type="term" value="C:membrane"/>
    <property type="evidence" value="ECO:0007669"/>
    <property type="project" value="TreeGrafter"/>
</dbReference>
<keyword evidence="4" id="KW-1185">Reference proteome</keyword>
<evidence type="ECO:0000256" key="1">
    <source>
        <dbReference type="ARBA" id="ARBA00006961"/>
    </source>
</evidence>
<dbReference type="PANTHER" id="PTHR30546">
    <property type="entry name" value="FLAVODOXIN-RELATED PROTEIN WRBA-RELATED"/>
    <property type="match status" value="1"/>
</dbReference>
<dbReference type="NCBIfam" id="TIGR01755">
    <property type="entry name" value="flav_wrbA"/>
    <property type="match status" value="1"/>
</dbReference>
<feature type="domain" description="Flavodoxin-like" evidence="2">
    <location>
        <begin position="3"/>
        <end position="194"/>
    </location>
</feature>
<protein>
    <submittedName>
        <fullName evidence="3">Flavoprotein WrbA</fullName>
    </submittedName>
</protein>
<dbReference type="SUPFAM" id="SSF52218">
    <property type="entry name" value="Flavoproteins"/>
    <property type="match status" value="1"/>
</dbReference>
<accession>A0A0M2URQ5</accession>
<proteinExistence type="inferred from homology"/>
<dbReference type="Pfam" id="PF03358">
    <property type="entry name" value="FMN_red"/>
    <property type="match status" value="1"/>
</dbReference>
<comment type="caution">
    <text evidence="3">The sequence shown here is derived from an EMBL/GenBank/DDBJ whole genome shotgun (WGS) entry which is preliminary data.</text>
</comment>
<dbReference type="Proteomes" id="UP000034954">
    <property type="component" value="Unassembled WGS sequence"/>
</dbReference>
<gene>
    <name evidence="3" type="primary">wrbA</name>
    <name evidence="3" type="ORF">BROFUL_02982</name>
</gene>
<evidence type="ECO:0000313" key="3">
    <source>
        <dbReference type="EMBL" id="KKO18325.1"/>
    </source>
</evidence>
<dbReference type="InterPro" id="IPR008254">
    <property type="entry name" value="Flavodoxin/NO_synth"/>
</dbReference>
<dbReference type="InterPro" id="IPR029039">
    <property type="entry name" value="Flavoprotein-like_sf"/>
</dbReference>
<dbReference type="GO" id="GO:0003955">
    <property type="term" value="F:NAD(P)H dehydrogenase (quinone) activity"/>
    <property type="evidence" value="ECO:0007669"/>
    <property type="project" value="InterPro"/>
</dbReference>
<dbReference type="NCBIfam" id="NF002999">
    <property type="entry name" value="PRK03767.1"/>
    <property type="match status" value="1"/>
</dbReference>
<name>A0A0M2URQ5_9BACT</name>
<comment type="similarity">
    <text evidence="1">Belongs to the WrbA family.</text>
</comment>
<dbReference type="AlphaFoldDB" id="A0A0M2URQ5"/>
<dbReference type="PROSITE" id="PS50902">
    <property type="entry name" value="FLAVODOXIN_LIKE"/>
    <property type="match status" value="1"/>
</dbReference>
<dbReference type="InterPro" id="IPR005025">
    <property type="entry name" value="FMN_Rdtase-like_dom"/>
</dbReference>
<dbReference type="PATRIC" id="fig|380242.3.peg.3688"/>
<evidence type="ECO:0000313" key="4">
    <source>
        <dbReference type="Proteomes" id="UP000034954"/>
    </source>
</evidence>
<dbReference type="EMBL" id="LAQJ01000281">
    <property type="protein sequence ID" value="KKO18325.1"/>
    <property type="molecule type" value="Genomic_DNA"/>
</dbReference>
<reference evidence="3 4" key="1">
    <citation type="journal article" date="2013" name="BMC Microbiol.">
        <title>Identification of the type II cytochrome c maturation pathway in anammox bacteria by comparative genomics.</title>
        <authorList>
            <person name="Ferousi C."/>
            <person name="Speth D.R."/>
            <person name="Reimann J."/>
            <person name="Op den Camp H.J."/>
            <person name="Allen J.W."/>
            <person name="Keltjens J.T."/>
            <person name="Jetten M.S."/>
        </authorList>
    </citation>
    <scope>NUCLEOTIDE SEQUENCE [LARGE SCALE GENOMIC DNA]</scope>
    <source>
        <strain evidence="3">RU1</strain>
    </source>
</reference>
<dbReference type="PANTHER" id="PTHR30546:SF23">
    <property type="entry name" value="FLAVOPROTEIN-LIKE PROTEIN YCP4-RELATED"/>
    <property type="match status" value="1"/>
</dbReference>
<dbReference type="FunFam" id="3.40.50.360:FF:000001">
    <property type="entry name" value="NAD(P)H dehydrogenase (Quinone) FQR1-like"/>
    <property type="match status" value="1"/>
</dbReference>
<dbReference type="Gene3D" id="3.40.50.360">
    <property type="match status" value="1"/>
</dbReference>